<evidence type="ECO:0000313" key="2">
    <source>
        <dbReference type="Proteomes" id="UP000265520"/>
    </source>
</evidence>
<evidence type="ECO:0000313" key="1">
    <source>
        <dbReference type="EMBL" id="MCI34084.1"/>
    </source>
</evidence>
<comment type="caution">
    <text evidence="1">The sequence shown here is derived from an EMBL/GenBank/DDBJ whole genome shotgun (WGS) entry which is preliminary data.</text>
</comment>
<name>A0A392RDI0_9FABA</name>
<reference evidence="1 2" key="1">
    <citation type="journal article" date="2018" name="Front. Plant Sci.">
        <title>Red Clover (Trifolium pratense) and Zigzag Clover (T. medium) - A Picture of Genomic Similarities and Differences.</title>
        <authorList>
            <person name="Dluhosova J."/>
            <person name="Istvanek J."/>
            <person name="Nedelnik J."/>
            <person name="Repkova J."/>
        </authorList>
    </citation>
    <scope>NUCLEOTIDE SEQUENCE [LARGE SCALE GENOMIC DNA]</scope>
    <source>
        <strain evidence="2">cv. 10/8</strain>
        <tissue evidence="1">Leaf</tissue>
    </source>
</reference>
<dbReference type="Proteomes" id="UP000265520">
    <property type="component" value="Unassembled WGS sequence"/>
</dbReference>
<sequence>AETVDEMRTSSITRDQNRVHEPIKTVSRYDAIQCDGVGEVDTVNTVPDMNPSL</sequence>
<organism evidence="1 2">
    <name type="scientific">Trifolium medium</name>
    <dbReference type="NCBI Taxonomy" id="97028"/>
    <lineage>
        <taxon>Eukaryota</taxon>
        <taxon>Viridiplantae</taxon>
        <taxon>Streptophyta</taxon>
        <taxon>Embryophyta</taxon>
        <taxon>Tracheophyta</taxon>
        <taxon>Spermatophyta</taxon>
        <taxon>Magnoliopsida</taxon>
        <taxon>eudicotyledons</taxon>
        <taxon>Gunneridae</taxon>
        <taxon>Pentapetalae</taxon>
        <taxon>rosids</taxon>
        <taxon>fabids</taxon>
        <taxon>Fabales</taxon>
        <taxon>Fabaceae</taxon>
        <taxon>Papilionoideae</taxon>
        <taxon>50 kb inversion clade</taxon>
        <taxon>NPAAA clade</taxon>
        <taxon>Hologalegina</taxon>
        <taxon>IRL clade</taxon>
        <taxon>Trifolieae</taxon>
        <taxon>Trifolium</taxon>
    </lineage>
</organism>
<dbReference type="EMBL" id="LXQA010210316">
    <property type="protein sequence ID" value="MCI34084.1"/>
    <property type="molecule type" value="Genomic_DNA"/>
</dbReference>
<feature type="non-terminal residue" evidence="1">
    <location>
        <position position="1"/>
    </location>
</feature>
<keyword evidence="2" id="KW-1185">Reference proteome</keyword>
<accession>A0A392RDI0</accession>
<proteinExistence type="predicted"/>
<dbReference type="AlphaFoldDB" id="A0A392RDI0"/>
<protein>
    <submittedName>
        <fullName evidence="1">Uncharacterized protein</fullName>
    </submittedName>
</protein>